<comment type="subcellular location">
    <subcellularLocation>
        <location evidence="2">Cell membrane</location>
        <topology evidence="2">Lipid-anchor</topology>
    </subcellularLocation>
</comment>
<gene>
    <name evidence="3" type="ORF">UC35_13000</name>
</gene>
<keyword evidence="4" id="KW-1185">Reference proteome</keyword>
<feature type="chain" id="PRO_5007356373" description="RND transporter" evidence="2">
    <location>
        <begin position="26"/>
        <end position="472"/>
    </location>
</feature>
<dbReference type="InterPro" id="IPR010131">
    <property type="entry name" value="MdtP/NodT-like"/>
</dbReference>
<reference evidence="3 4" key="1">
    <citation type="journal article" date="2014" name="Int. J. Syst. Evol. Microbiol.">
        <title>Ramlibacter solisilvae sp. nov., isolated from forest soil, and emended description of the genus Ramlibacter.</title>
        <authorList>
            <person name="Lee H.J."/>
            <person name="Lee S.H."/>
            <person name="Lee S.S."/>
            <person name="Lee J.S."/>
            <person name="Kim Y."/>
            <person name="Kim S.C."/>
            <person name="Jeon C.O."/>
        </authorList>
    </citation>
    <scope>NUCLEOTIDE SEQUENCE [LARGE SCALE GENOMIC DNA]</scope>
    <source>
        <strain evidence="3 4">5-10</strain>
    </source>
</reference>
<keyword evidence="2" id="KW-0812">Transmembrane</keyword>
<dbReference type="GO" id="GO:0005886">
    <property type="term" value="C:plasma membrane"/>
    <property type="evidence" value="ECO:0007669"/>
    <property type="project" value="UniProtKB-SubCell"/>
</dbReference>
<dbReference type="SUPFAM" id="SSF56954">
    <property type="entry name" value="Outer membrane efflux proteins (OEP)"/>
    <property type="match status" value="1"/>
</dbReference>
<evidence type="ECO:0000256" key="2">
    <source>
        <dbReference type="RuleBase" id="RU362097"/>
    </source>
</evidence>
<dbReference type="PATRIC" id="fig|94132.3.peg.2639"/>
<dbReference type="Gene3D" id="2.20.200.10">
    <property type="entry name" value="Outer membrane efflux proteins (OEP)"/>
    <property type="match status" value="1"/>
</dbReference>
<evidence type="ECO:0000313" key="3">
    <source>
        <dbReference type="EMBL" id="AMO23637.1"/>
    </source>
</evidence>
<dbReference type="Proteomes" id="UP000070433">
    <property type="component" value="Chromosome"/>
</dbReference>
<organism evidence="3 4">
    <name type="scientific">Ramlibacter tataouinensis</name>
    <dbReference type="NCBI Taxonomy" id="94132"/>
    <lineage>
        <taxon>Bacteria</taxon>
        <taxon>Pseudomonadati</taxon>
        <taxon>Pseudomonadota</taxon>
        <taxon>Betaproteobacteria</taxon>
        <taxon>Burkholderiales</taxon>
        <taxon>Comamonadaceae</taxon>
        <taxon>Ramlibacter</taxon>
    </lineage>
</organism>
<dbReference type="Pfam" id="PF02321">
    <property type="entry name" value="OEP"/>
    <property type="match status" value="2"/>
</dbReference>
<dbReference type="GO" id="GO:0015562">
    <property type="term" value="F:efflux transmembrane transporter activity"/>
    <property type="evidence" value="ECO:0007669"/>
    <property type="project" value="InterPro"/>
</dbReference>
<dbReference type="Gene3D" id="1.20.1600.10">
    <property type="entry name" value="Outer membrane efflux proteins (OEP)"/>
    <property type="match status" value="1"/>
</dbReference>
<dbReference type="PANTHER" id="PTHR30203:SF32">
    <property type="entry name" value="CATION EFFLUX SYSTEM PROTEIN CUSC"/>
    <property type="match status" value="1"/>
</dbReference>
<dbReference type="AlphaFoldDB" id="A0A127JUF7"/>
<dbReference type="PANTHER" id="PTHR30203">
    <property type="entry name" value="OUTER MEMBRANE CATION EFFLUX PROTEIN"/>
    <property type="match status" value="1"/>
</dbReference>
<protein>
    <recommendedName>
        <fullName evidence="5">RND transporter</fullName>
    </recommendedName>
</protein>
<evidence type="ECO:0008006" key="5">
    <source>
        <dbReference type="Google" id="ProtNLM"/>
    </source>
</evidence>
<keyword evidence="2" id="KW-0449">Lipoprotein</keyword>
<dbReference type="RefSeq" id="WP_082793112.1">
    <property type="nucleotide sequence ID" value="NZ_CP010951.1"/>
</dbReference>
<keyword evidence="2" id="KW-1134">Transmembrane beta strand</keyword>
<proteinExistence type="inferred from homology"/>
<keyword evidence="2" id="KW-0472">Membrane</keyword>
<keyword evidence="2" id="KW-0732">Signal</keyword>
<comment type="similarity">
    <text evidence="1 2">Belongs to the outer membrane factor (OMF) (TC 1.B.17) family.</text>
</comment>
<dbReference type="PROSITE" id="PS51257">
    <property type="entry name" value="PROKAR_LIPOPROTEIN"/>
    <property type="match status" value="1"/>
</dbReference>
<name>A0A127JUF7_9BURK</name>
<dbReference type="EMBL" id="CP010951">
    <property type="protein sequence ID" value="AMO23637.1"/>
    <property type="molecule type" value="Genomic_DNA"/>
</dbReference>
<accession>A0A127JUF7</accession>
<dbReference type="InterPro" id="IPR003423">
    <property type="entry name" value="OMP_efflux"/>
</dbReference>
<keyword evidence="2" id="KW-0564">Palmitate</keyword>
<dbReference type="NCBIfam" id="TIGR01845">
    <property type="entry name" value="outer_NodT"/>
    <property type="match status" value="1"/>
</dbReference>
<evidence type="ECO:0000256" key="1">
    <source>
        <dbReference type="ARBA" id="ARBA00007613"/>
    </source>
</evidence>
<feature type="signal peptide" evidence="2">
    <location>
        <begin position="1"/>
        <end position="25"/>
    </location>
</feature>
<evidence type="ECO:0000313" key="4">
    <source>
        <dbReference type="Proteomes" id="UP000070433"/>
    </source>
</evidence>
<dbReference type="OrthoDB" id="9770517at2"/>
<sequence>MVRLLIASRSLLACTLLALLFCGCAAVGPNYRAPEAKVPSQWSAPLPHGGSAEKLSDWWQQFEDPVMTRLQHASESDSPTLAAAWGNIEIARATLAGARSGAAPAVNAGASVVRSGQQKARSVTTRSGSVDASWELDLFGRVRRNVESADSQLQARRNDWHGARVSLAAEVATNYMGYRACGLLVDTYEQELVSIRQTTQATESLVRAGLSPSTDSALAHATEASTTSTLLEQRAQCELLVKSLANLTGLQEAELRQLLASGRSSIPDAPGLTMDRVPAQVVRQRPDVASRERDLAAASAAIGVAEADLYPSVKLAGSIGVSASGGNSLNSWSFGPSLSLPLFDGGARHAVVASARGVYEVTYAQWRDAVRNAVTEVEKSLVQLDKAGKRATQAERAAQEYRRYLTGAEEQRRAGTIGLLEFEIARRQALAAEIELISLQLERVVDWIAVYKALGGDWDSDASETPPLSRAP</sequence>